<dbReference type="AlphaFoldDB" id="A0A5C7E360"/>
<organism evidence="2 3">
    <name type="scientific">Campylobacter volucris</name>
    <dbReference type="NCBI Taxonomy" id="1031542"/>
    <lineage>
        <taxon>Bacteria</taxon>
        <taxon>Pseudomonadati</taxon>
        <taxon>Campylobacterota</taxon>
        <taxon>Epsilonproteobacteria</taxon>
        <taxon>Campylobacterales</taxon>
        <taxon>Campylobacteraceae</taxon>
        <taxon>Campylobacter</taxon>
    </lineage>
</organism>
<proteinExistence type="predicted"/>
<evidence type="ECO:0000256" key="1">
    <source>
        <dbReference type="SAM" id="Phobius"/>
    </source>
</evidence>
<evidence type="ECO:0000313" key="2">
    <source>
        <dbReference type="EMBL" id="TXE89104.1"/>
    </source>
</evidence>
<keyword evidence="1" id="KW-1133">Transmembrane helix</keyword>
<dbReference type="EMBL" id="VOWJ01000014">
    <property type="protein sequence ID" value="TXE89104.1"/>
    <property type="molecule type" value="Genomic_DNA"/>
</dbReference>
<gene>
    <name evidence="2" type="ORF">FPD38_02265</name>
</gene>
<feature type="transmembrane region" description="Helical" evidence="1">
    <location>
        <begin position="52"/>
        <end position="73"/>
    </location>
</feature>
<keyword evidence="1" id="KW-0472">Membrane</keyword>
<feature type="transmembrane region" description="Helical" evidence="1">
    <location>
        <begin position="79"/>
        <end position="100"/>
    </location>
</feature>
<protein>
    <submittedName>
        <fullName evidence="2">Uncharacterized protein</fullName>
    </submittedName>
</protein>
<name>A0A5C7E360_9BACT</name>
<sequence length="163" mass="19030">MKIKELILNSIFKISNQPVNLKDLLEANALLNEGMLVDPAKLNYKFKILNSYLIYAILCALILIPLLLITHYFLTIVNFHISILSSVLVTACIFIGYDIFKIYTRKIISKKLIKKAWVLHFPYFAYEKYSKIAENIYNQAIKEEIPKNQLEQYVLEKIIQTNK</sequence>
<dbReference type="RefSeq" id="WP_147555173.1">
    <property type="nucleotide sequence ID" value="NZ_VOWJ01000014.1"/>
</dbReference>
<comment type="caution">
    <text evidence="2">The sequence shown here is derived from an EMBL/GenBank/DDBJ whole genome shotgun (WGS) entry which is preliminary data.</text>
</comment>
<dbReference type="Proteomes" id="UP000321629">
    <property type="component" value="Unassembled WGS sequence"/>
</dbReference>
<accession>A0A5C7E360</accession>
<evidence type="ECO:0000313" key="3">
    <source>
        <dbReference type="Proteomes" id="UP000321629"/>
    </source>
</evidence>
<reference evidence="2 3" key="1">
    <citation type="submission" date="2019-07" db="EMBL/GenBank/DDBJ databases">
        <title>Rapid identification of Enteric Bacteria from Whole Genome Sequences (WGS) using Average Nucleotide Identity (ANI).</title>
        <authorList>
            <person name="Lane C."/>
        </authorList>
    </citation>
    <scope>NUCLEOTIDE SEQUENCE [LARGE SCALE GENOMIC DNA]</scope>
    <source>
        <strain evidence="2 3">2016D-0084</strain>
    </source>
</reference>
<keyword evidence="1" id="KW-0812">Transmembrane</keyword>